<dbReference type="EMBL" id="JARK01001347">
    <property type="protein sequence ID" value="EYC25818.1"/>
    <property type="molecule type" value="Genomic_DNA"/>
</dbReference>
<keyword evidence="3" id="KW-1185">Reference proteome</keyword>
<sequence>MAAPAEILNSELRNDDLPAEEPGSPGFQRHDTPVNAITVTGLAPQTILLAGRGTKIIHLSWPRYQKQADRDIPWETDGPRRVRD</sequence>
<proteinExistence type="predicted"/>
<evidence type="ECO:0000256" key="1">
    <source>
        <dbReference type="SAM" id="MobiDB-lite"/>
    </source>
</evidence>
<dbReference type="AlphaFoldDB" id="A0A016VGD0"/>
<name>A0A016VGD0_9BILA</name>
<comment type="caution">
    <text evidence="2">The sequence shown here is derived from an EMBL/GenBank/DDBJ whole genome shotgun (WGS) entry which is preliminary data.</text>
</comment>
<feature type="region of interest" description="Disordered" evidence="1">
    <location>
        <begin position="1"/>
        <end position="32"/>
    </location>
</feature>
<evidence type="ECO:0000313" key="2">
    <source>
        <dbReference type="EMBL" id="EYC25818.1"/>
    </source>
</evidence>
<reference evidence="3" key="1">
    <citation type="journal article" date="2015" name="Nat. Genet.">
        <title>The genome and transcriptome of the zoonotic hookworm Ancylostoma ceylanicum identify infection-specific gene families.</title>
        <authorList>
            <person name="Schwarz E.M."/>
            <person name="Hu Y."/>
            <person name="Antoshechkin I."/>
            <person name="Miller M.M."/>
            <person name="Sternberg P.W."/>
            <person name="Aroian R.V."/>
        </authorList>
    </citation>
    <scope>NUCLEOTIDE SEQUENCE</scope>
    <source>
        <strain evidence="3">HY135</strain>
    </source>
</reference>
<dbReference type="Proteomes" id="UP000024635">
    <property type="component" value="Unassembled WGS sequence"/>
</dbReference>
<gene>
    <name evidence="2" type="primary">Acey_s0011.g1401</name>
    <name evidence="2" type="ORF">Y032_0011g1401</name>
</gene>
<evidence type="ECO:0000313" key="3">
    <source>
        <dbReference type="Proteomes" id="UP000024635"/>
    </source>
</evidence>
<protein>
    <submittedName>
        <fullName evidence="2">Uncharacterized protein</fullName>
    </submittedName>
</protein>
<accession>A0A016VGD0</accession>
<organism evidence="2 3">
    <name type="scientific">Ancylostoma ceylanicum</name>
    <dbReference type="NCBI Taxonomy" id="53326"/>
    <lineage>
        <taxon>Eukaryota</taxon>
        <taxon>Metazoa</taxon>
        <taxon>Ecdysozoa</taxon>
        <taxon>Nematoda</taxon>
        <taxon>Chromadorea</taxon>
        <taxon>Rhabditida</taxon>
        <taxon>Rhabditina</taxon>
        <taxon>Rhabditomorpha</taxon>
        <taxon>Strongyloidea</taxon>
        <taxon>Ancylostomatidae</taxon>
        <taxon>Ancylostomatinae</taxon>
        <taxon>Ancylostoma</taxon>
    </lineage>
</organism>